<reference evidence="2 3" key="1">
    <citation type="submission" date="2018-09" db="EMBL/GenBank/DDBJ databases">
        <title>Optimization and identification of Corynebacterium falsenii FN1-14 from fish paste.</title>
        <authorList>
            <person name="Daroonpunt R."/>
            <person name="Tanasupawat S."/>
        </authorList>
    </citation>
    <scope>NUCLEOTIDE SEQUENCE [LARGE SCALE GENOMIC DNA]</scope>
    <source>
        <strain evidence="2 3">FN1-14</strain>
    </source>
</reference>
<organism evidence="2 3">
    <name type="scientific">Corynebacterium falsenii</name>
    <dbReference type="NCBI Taxonomy" id="108486"/>
    <lineage>
        <taxon>Bacteria</taxon>
        <taxon>Bacillati</taxon>
        <taxon>Actinomycetota</taxon>
        <taxon>Actinomycetes</taxon>
        <taxon>Mycobacteriales</taxon>
        <taxon>Corynebacteriaceae</taxon>
        <taxon>Corynebacterium</taxon>
    </lineage>
</organism>
<dbReference type="Proteomes" id="UP000285278">
    <property type="component" value="Unassembled WGS sequence"/>
</dbReference>
<comment type="caution">
    <text evidence="2">The sequence shown here is derived from an EMBL/GenBank/DDBJ whole genome shotgun (WGS) entry which is preliminary data.</text>
</comment>
<dbReference type="PROSITE" id="PS51318">
    <property type="entry name" value="TAT"/>
    <property type="match status" value="1"/>
</dbReference>
<proteinExistence type="predicted"/>
<accession>A0A418Q6Y6</accession>
<protein>
    <recommendedName>
        <fullName evidence="4">Cell wall-binding repeat-containing protein</fullName>
    </recommendedName>
</protein>
<dbReference type="STRING" id="1451189.CFAL_06980"/>
<gene>
    <name evidence="2" type="ORF">D3M95_06020</name>
</gene>
<dbReference type="RefSeq" id="WP_119664724.1">
    <property type="nucleotide sequence ID" value="NZ_CP083647.1"/>
</dbReference>
<evidence type="ECO:0000313" key="2">
    <source>
        <dbReference type="EMBL" id="RIX34862.1"/>
    </source>
</evidence>
<feature type="compositionally biased region" description="Basic and acidic residues" evidence="1">
    <location>
        <begin position="53"/>
        <end position="64"/>
    </location>
</feature>
<sequence length="523" mass="55751">MSTDSSDLSHPTPPSRRGISRRSFFKTSLVAGGAVLGGSWLVACSDDNGGIGGKDKNGKDKGSPVDDGAVINDDGSGSDAATQLFGKSDTLAVAPMADQEALDLAAQNHVPVIVVEDPQSPEGKGKIDSTVSALKATHVVLLGGLTRGGVDNKDKKDGAEDNGVTYYEADTEWPKDAPTNDVKDGVSGTALAGPETTPVAKANATGSGFTVLSLLAADPRASSESIEASRSDNKMVGLSQNFGTKEEMAERKELARTVERQQPGGGGLVFPGRHIIALYGHPSGPALGVMGEQDVNAAVERAQEMAAQYNDLVNTPVIPAFEIIATVAAQEPGPDGSYSNYTDPAEIEPWVKAITDAGGYAIIDVQPGMETLLTQVKFYEDLIKLPNVGVALDPEWRLEPGQVPLSQVGHVQVEEINEVVDWLDQLVAKEKGEQKLLMIHQFQLQMIRNRENMSTGTNNVKMLVHCDGHGAPGTKMDTWEVVRAELPPQIALGWKNFIDEDQPMFTPQQTMDVKPTPDFVSYQ</sequence>
<name>A0A418Q6Y6_9CORY</name>
<dbReference type="InterPro" id="IPR006311">
    <property type="entry name" value="TAT_signal"/>
</dbReference>
<evidence type="ECO:0008006" key="4">
    <source>
        <dbReference type="Google" id="ProtNLM"/>
    </source>
</evidence>
<evidence type="ECO:0000313" key="3">
    <source>
        <dbReference type="Proteomes" id="UP000285278"/>
    </source>
</evidence>
<dbReference type="AlphaFoldDB" id="A0A418Q6Y6"/>
<evidence type="ECO:0000256" key="1">
    <source>
        <dbReference type="SAM" id="MobiDB-lite"/>
    </source>
</evidence>
<dbReference type="OrthoDB" id="9812120at2"/>
<dbReference type="EMBL" id="QXJK01000005">
    <property type="protein sequence ID" value="RIX34862.1"/>
    <property type="molecule type" value="Genomic_DNA"/>
</dbReference>
<feature type="region of interest" description="Disordered" evidence="1">
    <location>
        <begin position="50"/>
        <end position="75"/>
    </location>
</feature>
<feature type="region of interest" description="Disordered" evidence="1">
    <location>
        <begin position="1"/>
        <end position="21"/>
    </location>
</feature>
<keyword evidence="3" id="KW-1185">Reference proteome</keyword>